<reference evidence="1 2" key="1">
    <citation type="submission" date="2021-06" db="EMBL/GenBank/DDBJ databases">
        <title>Caerostris extrusa draft genome.</title>
        <authorList>
            <person name="Kono N."/>
            <person name="Arakawa K."/>
        </authorList>
    </citation>
    <scope>NUCLEOTIDE SEQUENCE [LARGE SCALE GENOMIC DNA]</scope>
</reference>
<gene>
    <name evidence="1" type="ORF">CEXT_282101</name>
</gene>
<organism evidence="1 2">
    <name type="scientific">Caerostris extrusa</name>
    <name type="common">Bark spider</name>
    <name type="synonym">Caerostris bankana</name>
    <dbReference type="NCBI Taxonomy" id="172846"/>
    <lineage>
        <taxon>Eukaryota</taxon>
        <taxon>Metazoa</taxon>
        <taxon>Ecdysozoa</taxon>
        <taxon>Arthropoda</taxon>
        <taxon>Chelicerata</taxon>
        <taxon>Arachnida</taxon>
        <taxon>Araneae</taxon>
        <taxon>Araneomorphae</taxon>
        <taxon>Entelegynae</taxon>
        <taxon>Araneoidea</taxon>
        <taxon>Araneidae</taxon>
        <taxon>Caerostris</taxon>
    </lineage>
</organism>
<protein>
    <submittedName>
        <fullName evidence="1">Uncharacterized protein</fullName>
    </submittedName>
</protein>
<name>A0AAV4MTX4_CAEEX</name>
<comment type="caution">
    <text evidence="1">The sequence shown here is derived from an EMBL/GenBank/DDBJ whole genome shotgun (WGS) entry which is preliminary data.</text>
</comment>
<dbReference type="EMBL" id="BPLR01020209">
    <property type="protein sequence ID" value="GIX75922.1"/>
    <property type="molecule type" value="Genomic_DNA"/>
</dbReference>
<proteinExistence type="predicted"/>
<accession>A0AAV4MTX4</accession>
<keyword evidence="2" id="KW-1185">Reference proteome</keyword>
<evidence type="ECO:0000313" key="1">
    <source>
        <dbReference type="EMBL" id="GIX75922.1"/>
    </source>
</evidence>
<dbReference type="Proteomes" id="UP001054945">
    <property type="component" value="Unassembled WGS sequence"/>
</dbReference>
<sequence length="110" mass="12042">MCNFFRITPSASPLQRGKKNNNNIHDFLSKRNCCNCGAKTRQPLLKLHHCEHGFTGGKSSPANSSSKEGGNLSVFRDIICHLLPVTGDLTPPRVREGVAGGGRKWRADKV</sequence>
<dbReference type="AlphaFoldDB" id="A0AAV4MTX4"/>
<evidence type="ECO:0000313" key="2">
    <source>
        <dbReference type="Proteomes" id="UP001054945"/>
    </source>
</evidence>